<dbReference type="AlphaFoldDB" id="A0AAX2SC50"/>
<dbReference type="InterPro" id="IPR036390">
    <property type="entry name" value="WH_DNA-bd_sf"/>
</dbReference>
<dbReference type="PANTHER" id="PTHR43736:SF4">
    <property type="entry name" value="SLR1690 PROTEIN"/>
    <property type="match status" value="1"/>
</dbReference>
<feature type="compositionally biased region" description="Low complexity" evidence="1">
    <location>
        <begin position="233"/>
        <end position="249"/>
    </location>
</feature>
<feature type="region of interest" description="Disordered" evidence="1">
    <location>
        <begin position="190"/>
        <end position="274"/>
    </location>
</feature>
<dbReference type="Gene3D" id="1.10.10.10">
    <property type="entry name" value="Winged helix-like DNA-binding domain superfamily/Winged helix DNA-binding domain"/>
    <property type="match status" value="1"/>
</dbReference>
<gene>
    <name evidence="4" type="ORF">E4P33_06075</name>
</gene>
<organism evidence="4 5">
    <name type="scientific">Kocuria rhizophila</name>
    <dbReference type="NCBI Taxonomy" id="72000"/>
    <lineage>
        <taxon>Bacteria</taxon>
        <taxon>Bacillati</taxon>
        <taxon>Actinomycetota</taxon>
        <taxon>Actinomycetes</taxon>
        <taxon>Micrococcales</taxon>
        <taxon>Micrococcaceae</taxon>
        <taxon>Kocuria</taxon>
    </lineage>
</organism>
<dbReference type="InterPro" id="IPR000086">
    <property type="entry name" value="NUDIX_hydrolase_dom"/>
</dbReference>
<feature type="compositionally biased region" description="Pro residues" evidence="1">
    <location>
        <begin position="250"/>
        <end position="265"/>
    </location>
</feature>
<dbReference type="Proteomes" id="UP000298017">
    <property type="component" value="Unassembled WGS sequence"/>
</dbReference>
<evidence type="ECO:0000259" key="2">
    <source>
        <dbReference type="Pfam" id="PF00293"/>
    </source>
</evidence>
<dbReference type="RefSeq" id="WP_135010542.1">
    <property type="nucleotide sequence ID" value="NZ_CP157319.1"/>
</dbReference>
<evidence type="ECO:0000313" key="5">
    <source>
        <dbReference type="Proteomes" id="UP000298017"/>
    </source>
</evidence>
<evidence type="ECO:0000313" key="4">
    <source>
        <dbReference type="EMBL" id="TFI01691.1"/>
    </source>
</evidence>
<dbReference type="InterPro" id="IPR036388">
    <property type="entry name" value="WH-like_DNA-bd_sf"/>
</dbReference>
<feature type="domain" description="NrtR DNA-binding winged helix" evidence="3">
    <location>
        <begin position="157"/>
        <end position="214"/>
    </location>
</feature>
<sequence length="274" mass="29539">MGTPCTSIAVSTVIFTVRPTGPGGRHELWLPLVRRIREPYHHRWALPGGPLGEDEALEDSAAAYLRLTTGLDAAHLEQLATFGGLTRSQGADERVVTVVYWAALSPQEAAAREDDLNVTWLRATDLPPLAFDHSLIVTHALDRLRDRIADPAVARSFLPDSFTIAQLREVHEAILGRAVDAPNFRRHALRSGRLRDTGERVAGTPHRPPALYRFTEDTAPDFTRAGPHPVERPSPASAPGPSSTSSPSSSPGPPGPSTPPSPPTHESPSSQETP</sequence>
<dbReference type="CDD" id="cd18873">
    <property type="entry name" value="NUDIX_NadM_like"/>
    <property type="match status" value="1"/>
</dbReference>
<protein>
    <submittedName>
        <fullName evidence="4">NUDIX domain-containing protein</fullName>
    </submittedName>
</protein>
<dbReference type="PANTHER" id="PTHR43736">
    <property type="entry name" value="ADP-RIBOSE PYROPHOSPHATASE"/>
    <property type="match status" value="1"/>
</dbReference>
<dbReference type="SUPFAM" id="SSF55811">
    <property type="entry name" value="Nudix"/>
    <property type="match status" value="1"/>
</dbReference>
<name>A0AAX2SC50_KOCRH</name>
<evidence type="ECO:0000259" key="3">
    <source>
        <dbReference type="Pfam" id="PF21906"/>
    </source>
</evidence>
<dbReference type="InterPro" id="IPR054105">
    <property type="entry name" value="WHD_NrtR"/>
</dbReference>
<keyword evidence="5" id="KW-1185">Reference proteome</keyword>
<accession>A0AAX2SC50</accession>
<dbReference type="EMBL" id="SPNK01000005">
    <property type="protein sequence ID" value="TFI01691.1"/>
    <property type="molecule type" value="Genomic_DNA"/>
</dbReference>
<dbReference type="Pfam" id="PF00293">
    <property type="entry name" value="NUDIX"/>
    <property type="match status" value="1"/>
</dbReference>
<dbReference type="InterPro" id="IPR015797">
    <property type="entry name" value="NUDIX_hydrolase-like_dom_sf"/>
</dbReference>
<comment type="caution">
    <text evidence="4">The sequence shown here is derived from an EMBL/GenBank/DDBJ whole genome shotgun (WGS) entry which is preliminary data.</text>
</comment>
<proteinExistence type="predicted"/>
<dbReference type="SUPFAM" id="SSF46785">
    <property type="entry name" value="Winged helix' DNA-binding domain"/>
    <property type="match status" value="1"/>
</dbReference>
<dbReference type="Pfam" id="PF21906">
    <property type="entry name" value="WHD_NrtR"/>
    <property type="match status" value="1"/>
</dbReference>
<evidence type="ECO:0000256" key="1">
    <source>
        <dbReference type="SAM" id="MobiDB-lite"/>
    </source>
</evidence>
<reference evidence="4 5" key="1">
    <citation type="submission" date="2019-03" db="EMBL/GenBank/DDBJ databases">
        <title>Genome Sequencing and Assembly of Various Microbes Isolated from Alder Root Nodule.</title>
        <authorList>
            <person name="Swanson E."/>
            <person name="Sevigny J.L."/>
            <person name="Pesce C."/>
            <person name="Davis I."/>
            <person name="Kleiner V."/>
            <person name="Tisa L."/>
        </authorList>
    </citation>
    <scope>NUCLEOTIDE SEQUENCE [LARGE SCALE GENOMIC DNA]</scope>
    <source>
        <strain evidence="4 5">4R-31</strain>
    </source>
</reference>
<feature type="domain" description="Nudix hydrolase" evidence="2">
    <location>
        <begin position="25"/>
        <end position="131"/>
    </location>
</feature>
<dbReference type="Gene3D" id="3.90.79.10">
    <property type="entry name" value="Nucleoside Triphosphate Pyrophosphohydrolase"/>
    <property type="match status" value="1"/>
</dbReference>